<organism evidence="1 2">
    <name type="scientific">Aromia moschata</name>
    <dbReference type="NCBI Taxonomy" id="1265417"/>
    <lineage>
        <taxon>Eukaryota</taxon>
        <taxon>Metazoa</taxon>
        <taxon>Ecdysozoa</taxon>
        <taxon>Arthropoda</taxon>
        <taxon>Hexapoda</taxon>
        <taxon>Insecta</taxon>
        <taxon>Pterygota</taxon>
        <taxon>Neoptera</taxon>
        <taxon>Endopterygota</taxon>
        <taxon>Coleoptera</taxon>
        <taxon>Polyphaga</taxon>
        <taxon>Cucujiformia</taxon>
        <taxon>Chrysomeloidea</taxon>
        <taxon>Cerambycidae</taxon>
        <taxon>Cerambycinae</taxon>
        <taxon>Callichromatini</taxon>
        <taxon>Aromia</taxon>
    </lineage>
</organism>
<evidence type="ECO:0000313" key="1">
    <source>
        <dbReference type="EMBL" id="KAJ8944333.1"/>
    </source>
</evidence>
<dbReference type="Proteomes" id="UP001162162">
    <property type="component" value="Unassembled WGS sequence"/>
</dbReference>
<name>A0AAV8Y0A8_9CUCU</name>
<evidence type="ECO:0008006" key="3">
    <source>
        <dbReference type="Google" id="ProtNLM"/>
    </source>
</evidence>
<gene>
    <name evidence="1" type="ORF">NQ318_016140</name>
</gene>
<reference evidence="1" key="1">
    <citation type="journal article" date="2023" name="Insect Mol. Biol.">
        <title>Genome sequencing provides insights into the evolution of gene families encoding plant cell wall-degrading enzymes in longhorned beetles.</title>
        <authorList>
            <person name="Shin N.R."/>
            <person name="Okamura Y."/>
            <person name="Kirsch R."/>
            <person name="Pauchet Y."/>
        </authorList>
    </citation>
    <scope>NUCLEOTIDE SEQUENCE</scope>
    <source>
        <strain evidence="1">AMC_N1</strain>
    </source>
</reference>
<protein>
    <recommendedName>
        <fullName evidence="3">Maturase K</fullName>
    </recommendedName>
</protein>
<comment type="caution">
    <text evidence="1">The sequence shown here is derived from an EMBL/GenBank/DDBJ whole genome shotgun (WGS) entry which is preliminary data.</text>
</comment>
<dbReference type="EMBL" id="JAPWTK010000257">
    <property type="protein sequence ID" value="KAJ8944333.1"/>
    <property type="molecule type" value="Genomic_DNA"/>
</dbReference>
<dbReference type="AlphaFoldDB" id="A0AAV8Y0A8"/>
<evidence type="ECO:0000313" key="2">
    <source>
        <dbReference type="Proteomes" id="UP001162162"/>
    </source>
</evidence>
<proteinExistence type="predicted"/>
<keyword evidence="2" id="KW-1185">Reference proteome</keyword>
<accession>A0AAV8Y0A8</accession>
<sequence>MVYSKRRRVSIIFIMDQIMALLQLSYLLKTVIKINNIKEQSSYMRFRTIYSENKLHWYCCVLLPKYVFHYYKPLDGVSLECKLVSQDEKVITITKFLKILSILTKYRYLTINPENFIHLSLSLNCKKICFHVGHSGKKLRETRCFHTQLEDKFIKKFKNGDEFKFIPESKNVTKIFQMCFQLKCLFLRHFVSQLHIKGKKKTKLLEFEPRTSDTNAKI</sequence>